<proteinExistence type="predicted"/>
<dbReference type="GO" id="GO:0008080">
    <property type="term" value="F:N-acetyltransferase activity"/>
    <property type="evidence" value="ECO:0007669"/>
    <property type="project" value="UniProtKB-ARBA"/>
</dbReference>
<dbReference type="Gene3D" id="3.40.630.30">
    <property type="match status" value="1"/>
</dbReference>
<evidence type="ECO:0000259" key="3">
    <source>
        <dbReference type="PROSITE" id="PS51186"/>
    </source>
</evidence>
<evidence type="ECO:0000256" key="2">
    <source>
        <dbReference type="ARBA" id="ARBA00023315"/>
    </source>
</evidence>
<sequence length="133" mass="14977">MEITNVVMEDLPSILRIEHLGFTALKAGTEEQYRDRIAKLGDTFLVGKINNEVVGFIVGPATKEPFVEDWMYEKTPQNLNNGGHQLIFTIAIDPQYRGQGLGSQLLLAMEKICSKQKSQDTLFDKLRAECSFL</sequence>
<dbReference type="PANTHER" id="PTHR10908">
    <property type="entry name" value="SEROTONIN N-ACETYLTRANSFERASE"/>
    <property type="match status" value="1"/>
</dbReference>
<accession>A0A4Q9XZ24</accession>
<dbReference type="CDD" id="cd04301">
    <property type="entry name" value="NAT_SF"/>
    <property type="match status" value="1"/>
</dbReference>
<evidence type="ECO:0000256" key="1">
    <source>
        <dbReference type="ARBA" id="ARBA00022679"/>
    </source>
</evidence>
<dbReference type="PANTHER" id="PTHR10908:SF0">
    <property type="entry name" value="SEROTONIN N-ACETYLTRANSFERASE"/>
    <property type="match status" value="1"/>
</dbReference>
<dbReference type="SUPFAM" id="SSF55729">
    <property type="entry name" value="Acyl-CoA N-acyltransferases (Nat)"/>
    <property type="match status" value="1"/>
</dbReference>
<dbReference type="AlphaFoldDB" id="A0A4Q9XZ24"/>
<feature type="domain" description="N-acetyltransferase" evidence="3">
    <location>
        <begin position="1"/>
        <end position="133"/>
    </location>
</feature>
<dbReference type="InterPro" id="IPR051635">
    <property type="entry name" value="SNAT-like"/>
</dbReference>
<comment type="caution">
    <text evidence="4">The sequence shown here is derived from an EMBL/GenBank/DDBJ whole genome shotgun (WGS) entry which is preliminary data.</text>
</comment>
<dbReference type="EMBL" id="SEHH01000109">
    <property type="protein sequence ID" value="TBX38669.1"/>
    <property type="molecule type" value="Genomic_DNA"/>
</dbReference>
<evidence type="ECO:0000313" key="4">
    <source>
        <dbReference type="EMBL" id="TBX38669.1"/>
    </source>
</evidence>
<organism evidence="4 5">
    <name type="scientific">Lactiplantibacillus paraplantarum</name>
    <dbReference type="NCBI Taxonomy" id="60520"/>
    <lineage>
        <taxon>Bacteria</taxon>
        <taxon>Bacillati</taxon>
        <taxon>Bacillota</taxon>
        <taxon>Bacilli</taxon>
        <taxon>Lactobacillales</taxon>
        <taxon>Lactobacillaceae</taxon>
        <taxon>Lactiplantibacillus</taxon>
    </lineage>
</organism>
<dbReference type="Pfam" id="PF00583">
    <property type="entry name" value="Acetyltransf_1"/>
    <property type="match status" value="1"/>
</dbReference>
<protein>
    <submittedName>
        <fullName evidence="4">GNAT family N-acetyltransferase</fullName>
    </submittedName>
</protein>
<dbReference type="InterPro" id="IPR000182">
    <property type="entry name" value="GNAT_dom"/>
</dbReference>
<reference evidence="4 5" key="1">
    <citation type="submission" date="2019-01" db="EMBL/GenBank/DDBJ databases">
        <title>Draft genome sequence of Lactobacillus paraplantarum OSY-TC318, a Producer of the novel lantibiotic Paraplantaracin TC318.</title>
        <authorList>
            <person name="Hussein W.E."/>
            <person name="Huang E."/>
            <person name="Yousef A.E."/>
        </authorList>
    </citation>
    <scope>NUCLEOTIDE SEQUENCE [LARGE SCALE GENOMIC DNA]</scope>
    <source>
        <strain evidence="4 5">OSY-TC318</strain>
    </source>
</reference>
<evidence type="ECO:0000313" key="5">
    <source>
        <dbReference type="Proteomes" id="UP000292648"/>
    </source>
</evidence>
<keyword evidence="1 4" id="KW-0808">Transferase</keyword>
<name>A0A4Q9XZ24_9LACO</name>
<dbReference type="InterPro" id="IPR016181">
    <property type="entry name" value="Acyl_CoA_acyltransferase"/>
</dbReference>
<gene>
    <name evidence="4" type="ORF">EUZ87_13275</name>
</gene>
<dbReference type="Proteomes" id="UP000292648">
    <property type="component" value="Unassembled WGS sequence"/>
</dbReference>
<keyword evidence="2" id="KW-0012">Acyltransferase</keyword>
<dbReference type="PROSITE" id="PS51186">
    <property type="entry name" value="GNAT"/>
    <property type="match status" value="1"/>
</dbReference>